<evidence type="ECO:0000313" key="2">
    <source>
        <dbReference type="Proteomes" id="UP001057455"/>
    </source>
</evidence>
<sequence>MPGTLQKLLGVVSRVREAGASFTNPVFRNYFVAKADEELRLLQEKGSSFSSTELENRLRLNSDLESILKRQSAVHNLYYNKAIRVEK</sequence>
<proteinExistence type="predicted"/>
<keyword evidence="2" id="KW-1185">Reference proteome</keyword>
<protein>
    <submittedName>
        <fullName evidence="1">Complex 1 LYR family protein, putative</fullName>
    </submittedName>
</protein>
<accession>A0A9W5T9M3</accession>
<organism evidence="1 2">
    <name type="scientific">Babesia ovis</name>
    <dbReference type="NCBI Taxonomy" id="5869"/>
    <lineage>
        <taxon>Eukaryota</taxon>
        <taxon>Sar</taxon>
        <taxon>Alveolata</taxon>
        <taxon>Apicomplexa</taxon>
        <taxon>Aconoidasida</taxon>
        <taxon>Piroplasmida</taxon>
        <taxon>Babesiidae</taxon>
        <taxon>Babesia</taxon>
    </lineage>
</organism>
<dbReference type="AlphaFoldDB" id="A0A9W5T9M3"/>
<dbReference type="EMBL" id="BLIY01000007">
    <property type="protein sequence ID" value="GFE53798.1"/>
    <property type="molecule type" value="Genomic_DNA"/>
</dbReference>
<comment type="caution">
    <text evidence="1">The sequence shown here is derived from an EMBL/GenBank/DDBJ whole genome shotgun (WGS) entry which is preliminary data.</text>
</comment>
<dbReference type="Pfam" id="PF23511">
    <property type="entry name" value="Microp_apicomplexa_7"/>
    <property type="match status" value="1"/>
</dbReference>
<dbReference type="InterPro" id="IPR056326">
    <property type="entry name" value="ISD11"/>
</dbReference>
<dbReference type="OrthoDB" id="275715at2759"/>
<evidence type="ECO:0000313" key="1">
    <source>
        <dbReference type="EMBL" id="GFE53798.1"/>
    </source>
</evidence>
<reference evidence="1" key="1">
    <citation type="submission" date="2019-12" db="EMBL/GenBank/DDBJ databases">
        <title>Genome sequence of Babesia ovis.</title>
        <authorList>
            <person name="Yamagishi J."/>
            <person name="Sevinc F."/>
            <person name="Xuan X."/>
        </authorList>
    </citation>
    <scope>NUCLEOTIDE SEQUENCE</scope>
    <source>
        <strain evidence="1">Selcuk</strain>
    </source>
</reference>
<dbReference type="Proteomes" id="UP001057455">
    <property type="component" value="Unassembled WGS sequence"/>
</dbReference>
<name>A0A9W5T9M3_BABOV</name>
<gene>
    <name evidence="1" type="ORF">BaOVIS_012020</name>
</gene>